<comment type="caution">
    <text evidence="2">The sequence shown here is derived from an EMBL/GenBank/DDBJ whole genome shotgun (WGS) entry which is preliminary data.</text>
</comment>
<feature type="domain" description="Siphovirus-type tail component RIFT-related" evidence="1">
    <location>
        <begin position="14"/>
        <end position="128"/>
    </location>
</feature>
<sequence length="274" mass="31650">MLNKMYIYKPDTREKIVITQKNVGFSFLKHRLSSPNLVTEYIQFDNTDGAIDVPGVFRSKIISCDFVIKNKTYFEFFAKQQDIIRLFFERNAYYISFEMMPGIWYLVKPLPFNLDRFGKHGIFTIDFDVFKGHGESLATTMSDFTFSENEWQFGQGIAMEDYKYKFTTNNFIIYNAGDLEIDPRKNKLLITLSGKSDGSIRISNITTGDTFIYKLPMTATDTLTIDNAIPKMNGIPCGRNTNHGLISLAKGENEIEIKNMSYLSTSWDFSYLYM</sequence>
<evidence type="ECO:0000313" key="3">
    <source>
        <dbReference type="Proteomes" id="UP000552309"/>
    </source>
</evidence>
<dbReference type="RefSeq" id="WP_185543620.1">
    <property type="nucleotide sequence ID" value="NZ_JAARXV010000005.1"/>
</dbReference>
<reference evidence="2 3" key="1">
    <citation type="submission" date="2020-03" db="EMBL/GenBank/DDBJ databases">
        <title>Soil Listeria distribution.</title>
        <authorList>
            <person name="Liao J."/>
            <person name="Wiedmann M."/>
        </authorList>
    </citation>
    <scope>NUCLEOTIDE SEQUENCE [LARGE SCALE GENOMIC DNA]</scope>
    <source>
        <strain evidence="2 3">FSL L7-0297</strain>
    </source>
</reference>
<organism evidence="2 3">
    <name type="scientific">Listeria innocua</name>
    <dbReference type="NCBI Taxonomy" id="1642"/>
    <lineage>
        <taxon>Bacteria</taxon>
        <taxon>Bacillati</taxon>
        <taxon>Bacillota</taxon>
        <taxon>Bacilli</taxon>
        <taxon>Bacillales</taxon>
        <taxon>Listeriaceae</taxon>
        <taxon>Listeria</taxon>
    </lineage>
</organism>
<gene>
    <name evidence="2" type="ORF">HCA89_11010</name>
</gene>
<evidence type="ECO:0000259" key="1">
    <source>
        <dbReference type="Pfam" id="PF05709"/>
    </source>
</evidence>
<accession>A0AB73H9I4</accession>
<evidence type="ECO:0000313" key="2">
    <source>
        <dbReference type="EMBL" id="MBC2142842.1"/>
    </source>
</evidence>
<dbReference type="InterPro" id="IPR008841">
    <property type="entry name" value="Siphovirus-type_tail_N"/>
</dbReference>
<dbReference type="AlphaFoldDB" id="A0AB73H9I4"/>
<dbReference type="Proteomes" id="UP000552309">
    <property type="component" value="Unassembled WGS sequence"/>
</dbReference>
<dbReference type="Gene3D" id="2.40.30.200">
    <property type="match status" value="1"/>
</dbReference>
<name>A0AB73H9I4_LISIO</name>
<protein>
    <submittedName>
        <fullName evidence="2">Phage tail family protein</fullName>
    </submittedName>
</protein>
<dbReference type="EMBL" id="JAARXV010000005">
    <property type="protein sequence ID" value="MBC2142842.1"/>
    <property type="molecule type" value="Genomic_DNA"/>
</dbReference>
<dbReference type="Pfam" id="PF05709">
    <property type="entry name" value="Sipho_tail"/>
    <property type="match status" value="1"/>
</dbReference>
<proteinExistence type="predicted"/>